<evidence type="ECO:0000259" key="6">
    <source>
        <dbReference type="SMART" id="SM00988"/>
    </source>
</evidence>
<dbReference type="PIRSF" id="PIRSF036402">
    <property type="entry name" value="Ureas_acces_UreE"/>
    <property type="match status" value="1"/>
</dbReference>
<accession>A0ABY7YRF6</accession>
<evidence type="ECO:0000256" key="5">
    <source>
        <dbReference type="HAMAP-Rule" id="MF_00822"/>
    </source>
</evidence>
<evidence type="ECO:0000256" key="4">
    <source>
        <dbReference type="ARBA" id="ARBA00023186"/>
    </source>
</evidence>
<comment type="subcellular location">
    <subcellularLocation>
        <location evidence="1 5">Cytoplasm</location>
    </subcellularLocation>
</comment>
<keyword evidence="3 5" id="KW-0533">Nickel</keyword>
<evidence type="ECO:0000256" key="1">
    <source>
        <dbReference type="ARBA" id="ARBA00004496"/>
    </source>
</evidence>
<protein>
    <recommendedName>
        <fullName evidence="5">Urease accessory protein UreE</fullName>
    </recommendedName>
</protein>
<dbReference type="SMART" id="SM00988">
    <property type="entry name" value="UreE_N"/>
    <property type="match status" value="1"/>
</dbReference>
<comment type="function">
    <text evidence="5">Involved in urease metallocenter assembly. Binds nickel. Probably functions as a nickel donor during metallocenter assembly.</text>
</comment>
<evidence type="ECO:0000313" key="7">
    <source>
        <dbReference type="EMBL" id="WDR03866.1"/>
    </source>
</evidence>
<dbReference type="SUPFAM" id="SSF69287">
    <property type="entry name" value="Urease metallochaperone UreE, N-terminal domain"/>
    <property type="match status" value="1"/>
</dbReference>
<evidence type="ECO:0000256" key="2">
    <source>
        <dbReference type="ARBA" id="ARBA00022490"/>
    </source>
</evidence>
<gene>
    <name evidence="5" type="primary">ureE</name>
    <name evidence="7" type="ORF">PSQ19_07475</name>
</gene>
<dbReference type="HAMAP" id="MF_00822">
    <property type="entry name" value="UreE"/>
    <property type="match status" value="1"/>
</dbReference>
<evidence type="ECO:0000313" key="8">
    <source>
        <dbReference type="Proteomes" id="UP001220530"/>
    </source>
</evidence>
<keyword evidence="8" id="KW-1185">Reference proteome</keyword>
<dbReference type="Proteomes" id="UP001220530">
    <property type="component" value="Chromosome"/>
</dbReference>
<sequence length="153" mass="16789">MHRATDYLPPGHGKSATDQISLVADERRLRRKLLRTSAGDAVLVDFAQTLTLEHNGALLLENATIVEIVAAPELLHQVTARDPAHLVQLAWHIGNRHTAAQLEQSRILIKRDHVLKAMLEGLGAEITGINEPFFPVHGAYHAHAGARHALHAQ</sequence>
<dbReference type="SUPFAM" id="SSF69737">
    <property type="entry name" value="Urease metallochaperone UreE, C-terminal domain"/>
    <property type="match status" value="1"/>
</dbReference>
<feature type="domain" description="UreE urease accessory N-terminal" evidence="6">
    <location>
        <begin position="3"/>
        <end position="66"/>
    </location>
</feature>
<name>A0ABY7YRF6_9HYPH</name>
<dbReference type="Pfam" id="PF05194">
    <property type="entry name" value="UreE_C"/>
    <property type="match status" value="1"/>
</dbReference>
<dbReference type="RefSeq" id="WP_282220253.1">
    <property type="nucleotide sequence ID" value="NZ_CP118246.1"/>
</dbReference>
<keyword evidence="4 5" id="KW-0143">Chaperone</keyword>
<dbReference type="EMBL" id="CP118246">
    <property type="protein sequence ID" value="WDR03866.1"/>
    <property type="molecule type" value="Genomic_DNA"/>
</dbReference>
<proteinExistence type="inferred from homology"/>
<dbReference type="InterPro" id="IPR012406">
    <property type="entry name" value="UreE"/>
</dbReference>
<organism evidence="7 8">
    <name type="scientific">Devosia algicola</name>
    <dbReference type="NCBI Taxonomy" id="3026418"/>
    <lineage>
        <taxon>Bacteria</taxon>
        <taxon>Pseudomonadati</taxon>
        <taxon>Pseudomonadota</taxon>
        <taxon>Alphaproteobacteria</taxon>
        <taxon>Hyphomicrobiales</taxon>
        <taxon>Devosiaceae</taxon>
        <taxon>Devosia</taxon>
    </lineage>
</organism>
<dbReference type="InterPro" id="IPR004029">
    <property type="entry name" value="UreE_N"/>
</dbReference>
<keyword evidence="2 5" id="KW-0963">Cytoplasm</keyword>
<evidence type="ECO:0000256" key="3">
    <source>
        <dbReference type="ARBA" id="ARBA00022596"/>
    </source>
</evidence>
<comment type="similarity">
    <text evidence="5">Belongs to the UreE family.</text>
</comment>
<reference evidence="7 8" key="1">
    <citation type="submission" date="2023-02" db="EMBL/GenBank/DDBJ databases">
        <title>Devosia algicola sp. nov., isolated from the phycosphere of marine algae.</title>
        <authorList>
            <person name="Kim J.M."/>
            <person name="Lee J.K."/>
            <person name="Choi B.J."/>
            <person name="Bayburt H."/>
            <person name="Jeon C.O."/>
        </authorList>
    </citation>
    <scope>NUCLEOTIDE SEQUENCE [LARGE SCALE GENOMIC DNA]</scope>
    <source>
        <strain evidence="7 8">G20-9</strain>
    </source>
</reference>
<dbReference type="Gene3D" id="2.60.260.20">
    <property type="entry name" value="Urease metallochaperone UreE, N-terminal domain"/>
    <property type="match status" value="1"/>
</dbReference>
<dbReference type="InterPro" id="IPR007864">
    <property type="entry name" value="UreE_C_dom"/>
</dbReference>
<dbReference type="Gene3D" id="3.30.70.790">
    <property type="entry name" value="UreE, C-terminal domain"/>
    <property type="match status" value="1"/>
</dbReference>
<dbReference type="InterPro" id="IPR036118">
    <property type="entry name" value="UreE_N_sf"/>
</dbReference>